<dbReference type="AlphaFoldDB" id="A0A6C0CUZ8"/>
<feature type="compositionally biased region" description="Basic residues" evidence="1">
    <location>
        <begin position="185"/>
        <end position="209"/>
    </location>
</feature>
<feature type="region of interest" description="Disordered" evidence="1">
    <location>
        <begin position="178"/>
        <end position="209"/>
    </location>
</feature>
<protein>
    <submittedName>
        <fullName evidence="2">Uncharacterized protein</fullName>
    </submittedName>
</protein>
<evidence type="ECO:0000256" key="1">
    <source>
        <dbReference type="SAM" id="MobiDB-lite"/>
    </source>
</evidence>
<accession>A0A6C0CUZ8</accession>
<reference evidence="2" key="1">
    <citation type="journal article" date="2020" name="Nature">
        <title>Giant virus diversity and host interactions through global metagenomics.</title>
        <authorList>
            <person name="Schulz F."/>
            <person name="Roux S."/>
            <person name="Paez-Espino D."/>
            <person name="Jungbluth S."/>
            <person name="Walsh D.A."/>
            <person name="Denef V.J."/>
            <person name="McMahon K.D."/>
            <person name="Konstantinidis K.T."/>
            <person name="Eloe-Fadrosh E.A."/>
            <person name="Kyrpides N.C."/>
            <person name="Woyke T."/>
        </authorList>
    </citation>
    <scope>NUCLEOTIDE SEQUENCE</scope>
    <source>
        <strain evidence="2">GVMAG-M-3300022752-66</strain>
    </source>
</reference>
<dbReference type="EMBL" id="MN739494">
    <property type="protein sequence ID" value="QHT08348.1"/>
    <property type="molecule type" value="Genomic_DNA"/>
</dbReference>
<evidence type="ECO:0000313" key="2">
    <source>
        <dbReference type="EMBL" id="QHT08348.1"/>
    </source>
</evidence>
<proteinExistence type="predicted"/>
<organism evidence="2">
    <name type="scientific">viral metagenome</name>
    <dbReference type="NCBI Taxonomy" id="1070528"/>
    <lineage>
        <taxon>unclassified sequences</taxon>
        <taxon>metagenomes</taxon>
        <taxon>organismal metagenomes</taxon>
    </lineage>
</organism>
<name>A0A6C0CUZ8_9ZZZZ</name>
<sequence length="209" mass="24551">MAELINNLDLTFNNLTNIIEDIRDDYGGNYSNSPLRHLMGALWSKKISDLNELHDIEDVEIDDYIENELDINESETTTETREKYDTYIQKLSRAKHLLQEQNNDRIVPLKNLIDKIQEYVNLNNKRIEGIEKILYKIKVGTLEGLTRDIIAKKKVEVDEDDTAVKNILEQPYDEKEKLFPDGIRGGKRRSSRKYRKNKNKKNKTKRRKG</sequence>